<keyword evidence="18" id="KW-0675">Receptor</keyword>
<evidence type="ECO:0000313" key="26">
    <source>
        <dbReference type="Proteomes" id="UP001634007"/>
    </source>
</evidence>
<keyword evidence="13 22" id="KW-0547">Nucleotide-binding</keyword>
<organism evidence="25 26">
    <name type="scientific">Eucalyptus globulus</name>
    <name type="common">Tasmanian blue gum</name>
    <dbReference type="NCBI Taxonomy" id="34317"/>
    <lineage>
        <taxon>Eukaryota</taxon>
        <taxon>Viridiplantae</taxon>
        <taxon>Streptophyta</taxon>
        <taxon>Embryophyta</taxon>
        <taxon>Tracheophyta</taxon>
        <taxon>Spermatophyta</taxon>
        <taxon>Magnoliopsida</taxon>
        <taxon>eudicotyledons</taxon>
        <taxon>Gunneridae</taxon>
        <taxon>Pentapetalae</taxon>
        <taxon>rosids</taxon>
        <taxon>malvids</taxon>
        <taxon>Myrtales</taxon>
        <taxon>Myrtaceae</taxon>
        <taxon>Myrtoideae</taxon>
        <taxon>Eucalypteae</taxon>
        <taxon>Eucalyptus</taxon>
    </lineage>
</organism>
<keyword evidence="7" id="KW-0597">Phosphoprotein</keyword>
<evidence type="ECO:0000256" key="7">
    <source>
        <dbReference type="ARBA" id="ARBA00022553"/>
    </source>
</evidence>
<keyword evidence="6" id="KW-0723">Serine/threonine-protein kinase</keyword>
<dbReference type="Pfam" id="PF00560">
    <property type="entry name" value="LRR_1"/>
    <property type="match status" value="5"/>
</dbReference>
<evidence type="ECO:0000256" key="14">
    <source>
        <dbReference type="ARBA" id="ARBA00022777"/>
    </source>
</evidence>
<dbReference type="Gene3D" id="1.10.510.10">
    <property type="entry name" value="Transferase(Phosphotransferase) domain 1"/>
    <property type="match status" value="1"/>
</dbReference>
<evidence type="ECO:0000256" key="5">
    <source>
        <dbReference type="ARBA" id="ARBA00022475"/>
    </source>
</evidence>
<dbReference type="InterPro" id="IPR003591">
    <property type="entry name" value="Leu-rich_rpt_typical-subtyp"/>
</dbReference>
<dbReference type="SUPFAM" id="SSF56112">
    <property type="entry name" value="Protein kinase-like (PK-like)"/>
    <property type="match status" value="1"/>
</dbReference>
<dbReference type="FunFam" id="1.10.510.10:FF:000358">
    <property type="entry name" value="Putative leucine-rich repeat receptor-like serine/threonine-protein kinase"/>
    <property type="match status" value="1"/>
</dbReference>
<feature type="binding site" evidence="22">
    <location>
        <position position="765"/>
    </location>
    <ligand>
        <name>ATP</name>
        <dbReference type="ChEBI" id="CHEBI:30616"/>
    </ligand>
</feature>
<evidence type="ECO:0000256" key="1">
    <source>
        <dbReference type="ARBA" id="ARBA00004162"/>
    </source>
</evidence>
<comment type="catalytic activity">
    <reaction evidence="20">
        <text>L-threonyl-[protein] + ATP = O-phospho-L-threonyl-[protein] + ADP + H(+)</text>
        <dbReference type="Rhea" id="RHEA:46608"/>
        <dbReference type="Rhea" id="RHEA-COMP:11060"/>
        <dbReference type="Rhea" id="RHEA-COMP:11605"/>
        <dbReference type="ChEBI" id="CHEBI:15378"/>
        <dbReference type="ChEBI" id="CHEBI:30013"/>
        <dbReference type="ChEBI" id="CHEBI:30616"/>
        <dbReference type="ChEBI" id="CHEBI:61977"/>
        <dbReference type="ChEBI" id="CHEBI:456216"/>
        <dbReference type="EC" id="2.7.11.1"/>
    </reaction>
</comment>
<dbReference type="InterPro" id="IPR001245">
    <property type="entry name" value="Ser-Thr/Tyr_kinase_cat_dom"/>
</dbReference>
<dbReference type="InterPro" id="IPR008271">
    <property type="entry name" value="Ser/Thr_kinase_AS"/>
</dbReference>
<dbReference type="InterPro" id="IPR001611">
    <property type="entry name" value="Leu-rich_rpt"/>
</dbReference>
<evidence type="ECO:0000256" key="23">
    <source>
        <dbReference type="SAM" id="Phobius"/>
    </source>
</evidence>
<evidence type="ECO:0000259" key="24">
    <source>
        <dbReference type="PROSITE" id="PS50011"/>
    </source>
</evidence>
<accession>A0ABD3K956</accession>
<name>A0ABD3K956_EUCGL</name>
<dbReference type="InterPro" id="IPR032675">
    <property type="entry name" value="LRR_dom_sf"/>
</dbReference>
<dbReference type="Proteomes" id="UP001634007">
    <property type="component" value="Unassembled WGS sequence"/>
</dbReference>
<dbReference type="Pfam" id="PF07714">
    <property type="entry name" value="PK_Tyr_Ser-Thr"/>
    <property type="match status" value="1"/>
</dbReference>
<dbReference type="InterPro" id="IPR051809">
    <property type="entry name" value="Plant_receptor-like_S/T_kinase"/>
</dbReference>
<dbReference type="GO" id="GO:0005886">
    <property type="term" value="C:plasma membrane"/>
    <property type="evidence" value="ECO:0007669"/>
    <property type="project" value="UniProtKB-SubCell"/>
</dbReference>
<keyword evidence="19" id="KW-0325">Glycoprotein</keyword>
<evidence type="ECO:0000256" key="18">
    <source>
        <dbReference type="ARBA" id="ARBA00023170"/>
    </source>
</evidence>
<keyword evidence="9" id="KW-0808">Transferase</keyword>
<comment type="subcellular location">
    <subcellularLocation>
        <location evidence="1">Cell membrane</location>
        <topology evidence="1">Single-pass membrane protein</topology>
    </subcellularLocation>
    <subcellularLocation>
        <location evidence="2">Membrane</location>
        <topology evidence="2">Single-pass type I membrane protein</topology>
    </subcellularLocation>
</comment>
<dbReference type="PANTHER" id="PTHR27008">
    <property type="entry name" value="OS04G0122200 PROTEIN"/>
    <property type="match status" value="1"/>
</dbReference>
<dbReference type="EC" id="2.7.11.1" evidence="4"/>
<dbReference type="InterPro" id="IPR055414">
    <property type="entry name" value="LRR_R13L4/SHOC2-like"/>
</dbReference>
<dbReference type="AlphaFoldDB" id="A0ABD3K956"/>
<dbReference type="Gene3D" id="3.80.10.10">
    <property type="entry name" value="Ribonuclease Inhibitor"/>
    <property type="match status" value="3"/>
</dbReference>
<evidence type="ECO:0000256" key="6">
    <source>
        <dbReference type="ARBA" id="ARBA00022527"/>
    </source>
</evidence>
<evidence type="ECO:0000256" key="9">
    <source>
        <dbReference type="ARBA" id="ARBA00022679"/>
    </source>
</evidence>
<evidence type="ECO:0000256" key="12">
    <source>
        <dbReference type="ARBA" id="ARBA00022737"/>
    </source>
</evidence>
<dbReference type="InterPro" id="IPR011009">
    <property type="entry name" value="Kinase-like_dom_sf"/>
</dbReference>
<evidence type="ECO:0000256" key="13">
    <source>
        <dbReference type="ARBA" id="ARBA00022741"/>
    </source>
</evidence>
<evidence type="ECO:0000256" key="15">
    <source>
        <dbReference type="ARBA" id="ARBA00022840"/>
    </source>
</evidence>
<feature type="transmembrane region" description="Helical" evidence="23">
    <location>
        <begin position="12"/>
        <end position="42"/>
    </location>
</feature>
<evidence type="ECO:0000313" key="25">
    <source>
        <dbReference type="EMBL" id="KAL3734939.1"/>
    </source>
</evidence>
<dbReference type="InterPro" id="IPR000719">
    <property type="entry name" value="Prot_kinase_dom"/>
</dbReference>
<evidence type="ECO:0000256" key="22">
    <source>
        <dbReference type="PROSITE-ProRule" id="PRU10141"/>
    </source>
</evidence>
<dbReference type="PROSITE" id="PS50011">
    <property type="entry name" value="PROTEIN_KINASE_DOM"/>
    <property type="match status" value="1"/>
</dbReference>
<keyword evidence="15 22" id="KW-0067">ATP-binding</keyword>
<dbReference type="EMBL" id="JBJKBG010000006">
    <property type="protein sequence ID" value="KAL3734939.1"/>
    <property type="molecule type" value="Genomic_DNA"/>
</dbReference>
<keyword evidence="16 23" id="KW-1133">Transmembrane helix</keyword>
<keyword evidence="12" id="KW-0677">Repeat</keyword>
<keyword evidence="5" id="KW-1003">Cell membrane</keyword>
<evidence type="ECO:0000256" key="21">
    <source>
        <dbReference type="ARBA" id="ARBA00048679"/>
    </source>
</evidence>
<dbReference type="SMART" id="SM00220">
    <property type="entry name" value="S_TKc"/>
    <property type="match status" value="1"/>
</dbReference>
<comment type="similarity">
    <text evidence="3">Belongs to the protein kinase superfamily. Ser/Thr protein kinase family.</text>
</comment>
<keyword evidence="26" id="KW-1185">Reference proteome</keyword>
<comment type="catalytic activity">
    <reaction evidence="21">
        <text>L-seryl-[protein] + ATP = O-phospho-L-seryl-[protein] + ADP + H(+)</text>
        <dbReference type="Rhea" id="RHEA:17989"/>
        <dbReference type="Rhea" id="RHEA-COMP:9863"/>
        <dbReference type="Rhea" id="RHEA-COMP:11604"/>
        <dbReference type="ChEBI" id="CHEBI:15378"/>
        <dbReference type="ChEBI" id="CHEBI:29999"/>
        <dbReference type="ChEBI" id="CHEBI:30616"/>
        <dbReference type="ChEBI" id="CHEBI:83421"/>
        <dbReference type="ChEBI" id="CHEBI:456216"/>
        <dbReference type="EC" id="2.7.11.1"/>
    </reaction>
</comment>
<feature type="domain" description="Protein kinase" evidence="24">
    <location>
        <begin position="736"/>
        <end position="1010"/>
    </location>
</feature>
<proteinExistence type="inferred from homology"/>
<dbReference type="FunFam" id="3.30.200.20:FF:000432">
    <property type="entry name" value="LRR receptor-like serine/threonine-protein kinase EFR"/>
    <property type="match status" value="1"/>
</dbReference>
<dbReference type="GO" id="GO:0004674">
    <property type="term" value="F:protein serine/threonine kinase activity"/>
    <property type="evidence" value="ECO:0007669"/>
    <property type="project" value="UniProtKB-KW"/>
</dbReference>
<dbReference type="SUPFAM" id="SSF52058">
    <property type="entry name" value="L domain-like"/>
    <property type="match status" value="2"/>
</dbReference>
<dbReference type="FunFam" id="3.80.10.10:FF:000627">
    <property type="entry name" value="Probable leucine-rich repeat receptor-like protein kinase At2g33170"/>
    <property type="match status" value="1"/>
</dbReference>
<keyword evidence="11" id="KW-0732">Signal</keyword>
<evidence type="ECO:0000256" key="17">
    <source>
        <dbReference type="ARBA" id="ARBA00023136"/>
    </source>
</evidence>
<dbReference type="Gene3D" id="3.30.200.20">
    <property type="entry name" value="Phosphorylase Kinase, domain 1"/>
    <property type="match status" value="1"/>
</dbReference>
<reference evidence="25 26" key="1">
    <citation type="submission" date="2024-11" db="EMBL/GenBank/DDBJ databases">
        <title>Chromosome-level genome assembly of Eucalyptus globulus Labill. provides insights into its genome evolution.</title>
        <authorList>
            <person name="Li X."/>
        </authorList>
    </citation>
    <scope>NUCLEOTIDE SEQUENCE [LARGE SCALE GENOMIC DNA]</scope>
    <source>
        <strain evidence="25">CL2024</strain>
        <tissue evidence="25">Fresh tender leaves</tissue>
    </source>
</reference>
<dbReference type="FunFam" id="3.80.10.10:FF:000288">
    <property type="entry name" value="LRR receptor-like serine/threonine-protein kinase EFR"/>
    <property type="match status" value="1"/>
</dbReference>
<feature type="transmembrane region" description="Helical" evidence="23">
    <location>
        <begin position="679"/>
        <end position="704"/>
    </location>
</feature>
<keyword evidence="17 23" id="KW-0472">Membrane</keyword>
<dbReference type="PANTHER" id="PTHR27008:SF610">
    <property type="entry name" value="SERINE-THREONINE_TYROSINE-PROTEIN KINASE CATALYTIC DOMAIN-CONTAINING PROTEIN"/>
    <property type="match status" value="1"/>
</dbReference>
<dbReference type="InterPro" id="IPR017441">
    <property type="entry name" value="Protein_kinase_ATP_BS"/>
</dbReference>
<dbReference type="Pfam" id="PF08263">
    <property type="entry name" value="LRRNT_2"/>
    <property type="match status" value="1"/>
</dbReference>
<keyword evidence="14" id="KW-0418">Kinase</keyword>
<keyword evidence="10 23" id="KW-0812">Transmembrane</keyword>
<dbReference type="Pfam" id="PF23598">
    <property type="entry name" value="LRR_14"/>
    <property type="match status" value="1"/>
</dbReference>
<evidence type="ECO:0000256" key="11">
    <source>
        <dbReference type="ARBA" id="ARBA00022729"/>
    </source>
</evidence>
<evidence type="ECO:0000256" key="16">
    <source>
        <dbReference type="ARBA" id="ARBA00022989"/>
    </source>
</evidence>
<comment type="caution">
    <text evidence="25">The sequence shown here is derived from an EMBL/GenBank/DDBJ whole genome shotgun (WGS) entry which is preliminary data.</text>
</comment>
<evidence type="ECO:0000256" key="3">
    <source>
        <dbReference type="ARBA" id="ARBA00008684"/>
    </source>
</evidence>
<protein>
    <recommendedName>
        <fullName evidence="4">non-specific serine/threonine protein kinase</fullName>
        <ecNumber evidence="4">2.7.11.1</ecNumber>
    </recommendedName>
</protein>
<dbReference type="PRINTS" id="PR00019">
    <property type="entry name" value="LEURICHRPT"/>
</dbReference>
<dbReference type="SMART" id="SM00369">
    <property type="entry name" value="LRR_TYP"/>
    <property type="match status" value="8"/>
</dbReference>
<sequence length="1063" mass="116398">MDLSCRVVVHYFIYVHIIYFNDLFITSCLASISTHFLGLGVTKLARMSSAEFQSRHLLLAIALALCFNQVFCTTNETDRLALLAFKAGIIEDPFDVVNSWNDSIGFCQWYGVTCSRRHQRVTVLDLQSHGLSGSISPHIGNLSFLRELRLQNNSFSHEIPTQVGQLRRLRILLLANNSFVGEIPKNISICSNLVSLVLQFNQLIGEIPTEIGSLSKLRFFSLYSNNITGIVPLSIGNLSSLDIPQVLGHLTNLQVFAFGGNKLSGTIPSSLLNLSSLVQFDAGNNRLQGTLPTGIGLKLLDLEFFSVLGNQLEGPIPPSISNCTKLDKLQLGDNKFSGKVPSFENLHSLSWLQVYINQLGSGKPEDLSFLCSVTNSTKLQYVGIHGNKFGGVIPKCIANLSTTLTIFTSSENQISGEIPEEIGNFVNLRLLAMGLNPFSGVIPSKLGNLQNLAILHLSYSNLVGTIPSFWGNLTKLIQLYLDGNNFHGQIPPHLSDCQSLNLLDLSNNNLSGAIPPQLIGLSSLAIILNLSYNHLTGVLPIEVANLRALTALDISDNLLVGEIPTSLGDCTTLTILRMGGNLFHGSIPQSVESLGSIEELDLSRNNLSGQIPEFLEVFHFLKLLNLSYNNFEGMLPREGVFKNTTGTSIIGNNKLCGGLPDFHLTNCVAKSSNGRKINIVLLSTSITFGALGITLILAFIYLCWLKKKVNEPISSSMDDSCPNISYRVLLKATDGFSSTNLIGVGSFGSVYRGKLEDNGIVVAVKVLHLVRHGALKSFIVECETLKTIRHRNLLKILTVCSGSDYQGNDFKALVYQFMENGSLEQWLHPNAALSHGNELPRNLNFIQRINIAIDVAFALDYLHHQCHIPIVHCDLKPSNILLNAKMVAHVGDFGLAKFLLGSSIDIVASQMSSMGLRGTIGYAPPEYAMGCEVSREGDVYSYGILLLELFTGLSPTNDTFKDNLTLHNFVAKALPKRVLEITDNILLEEIESHLGPFDPRHCLLESHVTIQECLAMAYNVGVVCSYEVPRRRMSIGGVANQLHQIREKLFALGLSGEDARLTV</sequence>
<keyword evidence="8" id="KW-0433">Leucine-rich repeat</keyword>
<gene>
    <name evidence="25" type="ORF">ACJRO7_024153</name>
</gene>
<evidence type="ECO:0000256" key="10">
    <source>
        <dbReference type="ARBA" id="ARBA00022692"/>
    </source>
</evidence>
<evidence type="ECO:0000256" key="8">
    <source>
        <dbReference type="ARBA" id="ARBA00022614"/>
    </source>
</evidence>
<evidence type="ECO:0000256" key="20">
    <source>
        <dbReference type="ARBA" id="ARBA00047899"/>
    </source>
</evidence>
<evidence type="ECO:0000256" key="2">
    <source>
        <dbReference type="ARBA" id="ARBA00004479"/>
    </source>
</evidence>
<evidence type="ECO:0000256" key="19">
    <source>
        <dbReference type="ARBA" id="ARBA00023180"/>
    </source>
</evidence>
<dbReference type="PROSITE" id="PS00108">
    <property type="entry name" value="PROTEIN_KINASE_ST"/>
    <property type="match status" value="1"/>
</dbReference>
<evidence type="ECO:0000256" key="4">
    <source>
        <dbReference type="ARBA" id="ARBA00012513"/>
    </source>
</evidence>
<dbReference type="GO" id="GO:0005524">
    <property type="term" value="F:ATP binding"/>
    <property type="evidence" value="ECO:0007669"/>
    <property type="project" value="UniProtKB-UniRule"/>
</dbReference>
<dbReference type="InterPro" id="IPR013210">
    <property type="entry name" value="LRR_N_plant-typ"/>
</dbReference>
<dbReference type="PROSITE" id="PS00107">
    <property type="entry name" value="PROTEIN_KINASE_ATP"/>
    <property type="match status" value="1"/>
</dbReference>